<dbReference type="SUPFAM" id="SSF52540">
    <property type="entry name" value="P-loop containing nucleoside triphosphate hydrolases"/>
    <property type="match status" value="1"/>
</dbReference>
<dbReference type="GO" id="GO:0016787">
    <property type="term" value="F:hydrolase activity"/>
    <property type="evidence" value="ECO:0007669"/>
    <property type="project" value="UniProtKB-KW"/>
</dbReference>
<protein>
    <recommendedName>
        <fullName evidence="6">Helicase C-terminal domain-containing protein</fullName>
    </recommendedName>
</protein>
<keyword evidence="2" id="KW-0378">Hydrolase</keyword>
<dbReference type="GeneID" id="70227964"/>
<dbReference type="EMBL" id="JAGMUX010000004">
    <property type="protein sequence ID" value="KAH7261132.1"/>
    <property type="molecule type" value="Genomic_DNA"/>
</dbReference>
<dbReference type="GO" id="GO:0004386">
    <property type="term" value="F:helicase activity"/>
    <property type="evidence" value="ECO:0007669"/>
    <property type="project" value="UniProtKB-KW"/>
</dbReference>
<evidence type="ECO:0000259" key="6">
    <source>
        <dbReference type="Pfam" id="PF00271"/>
    </source>
</evidence>
<comment type="caution">
    <text evidence="7">The sequence shown here is derived from an EMBL/GenBank/DDBJ whole genome shotgun (WGS) entry which is preliminary data.</text>
</comment>
<dbReference type="InterPro" id="IPR049730">
    <property type="entry name" value="SNF2/RAD54-like_C"/>
</dbReference>
<name>A0A9P9KFT7_FUSRE</name>
<dbReference type="Proteomes" id="UP000720189">
    <property type="component" value="Unassembled WGS sequence"/>
</dbReference>
<evidence type="ECO:0000256" key="2">
    <source>
        <dbReference type="ARBA" id="ARBA00022801"/>
    </source>
</evidence>
<dbReference type="InterPro" id="IPR001650">
    <property type="entry name" value="Helicase_C-like"/>
</dbReference>
<sequence>MTDAAQNLEDEDDEYLDATIDIDEEDSDDEDDEGCDEDNIVAYPNSLHDCIVAKHGAPYIGYIPGLKPGHALFERQQHAVRAAMQSLAGPFKGMILGDPPGLRKTLVALAVATSSGSPAMPRRPLLHLCHVDASGWLNLMCSFKAQDRSQGQQISVKGIGDCHEVNRVARFQDAVEDYKAGLTAVFPKRPKLVFLSGSLESGPYSTWGDGYALLSLLKGHPMTSFQGFQKIFGESGGKSLRFPTGKYLIRYIQVLDAASYMKPISTIQDCLPPRTDIVRHFALDSDDRKKPNHAFMEFKQLILPRRMNNKSQSKKSRGKAPRHMKKDDAAGWAHLIEAQQYAYHPMLVELKLAHKGLMESVRHEDTDGALPDDADGQALAQAAEWCELLEQGRNSHSRRVKMVLGTPVIKKVSQPVLPHALLVSRGTGGQGLNVQFANVVIRCGPWWKNAWEEQAAGRVHRPGQRKLTFVYELRAQDCAVEKNEMGVQDKNRVNTRILSAITRDGDGEPHQRGTPLLGLDQGED</sequence>
<organism evidence="7 8">
    <name type="scientific">Fusarium redolens</name>
    <dbReference type="NCBI Taxonomy" id="48865"/>
    <lineage>
        <taxon>Eukaryota</taxon>
        <taxon>Fungi</taxon>
        <taxon>Dikarya</taxon>
        <taxon>Ascomycota</taxon>
        <taxon>Pezizomycotina</taxon>
        <taxon>Sordariomycetes</taxon>
        <taxon>Hypocreomycetidae</taxon>
        <taxon>Hypocreales</taxon>
        <taxon>Nectriaceae</taxon>
        <taxon>Fusarium</taxon>
        <taxon>Fusarium redolens species complex</taxon>
    </lineage>
</organism>
<accession>A0A9P9KFT7</accession>
<evidence type="ECO:0000313" key="8">
    <source>
        <dbReference type="Proteomes" id="UP000720189"/>
    </source>
</evidence>
<dbReference type="AlphaFoldDB" id="A0A9P9KFT7"/>
<dbReference type="InterPro" id="IPR050628">
    <property type="entry name" value="SNF2_RAD54_helicase_TF"/>
</dbReference>
<gene>
    <name evidence="7" type="ORF">BKA55DRAFT_672904</name>
</gene>
<feature type="region of interest" description="Disordered" evidence="5">
    <location>
        <begin position="307"/>
        <end position="326"/>
    </location>
</feature>
<dbReference type="GO" id="GO:0005634">
    <property type="term" value="C:nucleus"/>
    <property type="evidence" value="ECO:0007669"/>
    <property type="project" value="TreeGrafter"/>
</dbReference>
<dbReference type="GO" id="GO:0005524">
    <property type="term" value="F:ATP binding"/>
    <property type="evidence" value="ECO:0007669"/>
    <property type="project" value="UniProtKB-KW"/>
</dbReference>
<dbReference type="CDD" id="cd18793">
    <property type="entry name" value="SF2_C_SNF"/>
    <property type="match status" value="1"/>
</dbReference>
<feature type="region of interest" description="Disordered" evidence="5">
    <location>
        <begin position="1"/>
        <end position="34"/>
    </location>
</feature>
<keyword evidence="4" id="KW-0067">ATP-binding</keyword>
<dbReference type="OrthoDB" id="5105709at2759"/>
<dbReference type="PANTHER" id="PTHR45626">
    <property type="entry name" value="TRANSCRIPTION TERMINATION FACTOR 2-RELATED"/>
    <property type="match status" value="1"/>
</dbReference>
<keyword evidence="3" id="KW-0347">Helicase</keyword>
<feature type="compositionally biased region" description="Acidic residues" evidence="5">
    <location>
        <begin position="8"/>
        <end position="34"/>
    </location>
</feature>
<feature type="domain" description="Helicase C-terminal" evidence="6">
    <location>
        <begin position="421"/>
        <end position="463"/>
    </location>
</feature>
<evidence type="ECO:0000256" key="5">
    <source>
        <dbReference type="SAM" id="MobiDB-lite"/>
    </source>
</evidence>
<evidence type="ECO:0000313" key="7">
    <source>
        <dbReference type="EMBL" id="KAH7261132.1"/>
    </source>
</evidence>
<dbReference type="RefSeq" id="XP_046053009.1">
    <property type="nucleotide sequence ID" value="XM_046198010.1"/>
</dbReference>
<keyword evidence="1" id="KW-0547">Nucleotide-binding</keyword>
<evidence type="ECO:0000256" key="1">
    <source>
        <dbReference type="ARBA" id="ARBA00022741"/>
    </source>
</evidence>
<proteinExistence type="predicted"/>
<keyword evidence="8" id="KW-1185">Reference proteome</keyword>
<evidence type="ECO:0000256" key="4">
    <source>
        <dbReference type="ARBA" id="ARBA00022840"/>
    </source>
</evidence>
<feature type="compositionally biased region" description="Basic residues" evidence="5">
    <location>
        <begin position="312"/>
        <end position="324"/>
    </location>
</feature>
<dbReference type="Gene3D" id="3.40.50.300">
    <property type="entry name" value="P-loop containing nucleotide triphosphate hydrolases"/>
    <property type="match status" value="1"/>
</dbReference>
<dbReference type="PANTHER" id="PTHR45626:SF17">
    <property type="entry name" value="HELICASE-LIKE TRANSCRIPTION FACTOR"/>
    <property type="match status" value="1"/>
</dbReference>
<reference evidence="7" key="1">
    <citation type="journal article" date="2021" name="Nat. Commun.">
        <title>Genetic determinants of endophytism in the Arabidopsis root mycobiome.</title>
        <authorList>
            <person name="Mesny F."/>
            <person name="Miyauchi S."/>
            <person name="Thiergart T."/>
            <person name="Pickel B."/>
            <person name="Atanasova L."/>
            <person name="Karlsson M."/>
            <person name="Huettel B."/>
            <person name="Barry K.W."/>
            <person name="Haridas S."/>
            <person name="Chen C."/>
            <person name="Bauer D."/>
            <person name="Andreopoulos W."/>
            <person name="Pangilinan J."/>
            <person name="LaButti K."/>
            <person name="Riley R."/>
            <person name="Lipzen A."/>
            <person name="Clum A."/>
            <person name="Drula E."/>
            <person name="Henrissat B."/>
            <person name="Kohler A."/>
            <person name="Grigoriev I.V."/>
            <person name="Martin F.M."/>
            <person name="Hacquard S."/>
        </authorList>
    </citation>
    <scope>NUCLEOTIDE SEQUENCE</scope>
    <source>
        <strain evidence="7">MPI-CAGE-AT-0023</strain>
    </source>
</reference>
<dbReference type="InterPro" id="IPR027417">
    <property type="entry name" value="P-loop_NTPase"/>
</dbReference>
<dbReference type="GO" id="GO:0008094">
    <property type="term" value="F:ATP-dependent activity, acting on DNA"/>
    <property type="evidence" value="ECO:0007669"/>
    <property type="project" value="TreeGrafter"/>
</dbReference>
<feature type="region of interest" description="Disordered" evidence="5">
    <location>
        <begin position="503"/>
        <end position="524"/>
    </location>
</feature>
<dbReference type="Pfam" id="PF00271">
    <property type="entry name" value="Helicase_C"/>
    <property type="match status" value="1"/>
</dbReference>
<evidence type="ECO:0000256" key="3">
    <source>
        <dbReference type="ARBA" id="ARBA00022806"/>
    </source>
</evidence>
<dbReference type="GO" id="GO:0006281">
    <property type="term" value="P:DNA repair"/>
    <property type="evidence" value="ECO:0007669"/>
    <property type="project" value="TreeGrafter"/>
</dbReference>